<dbReference type="PIRSF" id="PIRSF000535">
    <property type="entry name" value="1PFK/6PFK/LacC"/>
    <property type="match status" value="1"/>
</dbReference>
<dbReference type="Gene3D" id="3.40.1190.20">
    <property type="match status" value="1"/>
</dbReference>
<dbReference type="EMBL" id="LWAF01000014">
    <property type="protein sequence ID" value="ODN29951.1"/>
    <property type="molecule type" value="Genomic_DNA"/>
</dbReference>
<name>A0A1E3G119_9BACT</name>
<evidence type="ECO:0000256" key="6">
    <source>
        <dbReference type="PIRNR" id="PIRNR000535"/>
    </source>
</evidence>
<dbReference type="InterPro" id="IPR002173">
    <property type="entry name" value="Carboh/pur_kinase_PfkB_CS"/>
</dbReference>
<organism evidence="8 9">
    <name type="scientific">Fervidobacterium thailandense</name>
    <dbReference type="NCBI Taxonomy" id="1008305"/>
    <lineage>
        <taxon>Bacteria</taxon>
        <taxon>Thermotogati</taxon>
        <taxon>Thermotogota</taxon>
        <taxon>Thermotogae</taxon>
        <taxon>Thermotogales</taxon>
        <taxon>Fervidobacteriaceae</taxon>
        <taxon>Fervidobacterium</taxon>
    </lineage>
</organism>
<dbReference type="PROSITE" id="PS00584">
    <property type="entry name" value="PFKB_KINASES_2"/>
    <property type="match status" value="1"/>
</dbReference>
<dbReference type="STRING" id="1008305.A4H02_08070"/>
<evidence type="ECO:0000313" key="9">
    <source>
        <dbReference type="Proteomes" id="UP000094570"/>
    </source>
</evidence>
<comment type="similarity">
    <text evidence="1">Belongs to the carbohydrate kinase PfkB family.</text>
</comment>
<sequence>MILTVTLNPAYDKTVVVDSFEVGKTNRVESTNVEVGGKGINVSKVLKILGVANRALILVGEREKVDFETQLKSLGLDYDLVVVKRFHVRENIKVIERSAGQVTELNERGYVDEENVEDLILKKFQELVKHSSCVVLSGSLPEGIAPNFYARLINIAKGFGVQTVLDTSGIFLSEGLRANPDLIKPNVHELSELISSNSGFNVQSILKNGTNILLSKGAEGFEYYFDSRVIFAPGLRVNVKSTVGAGDALLAGFVAGNYTLEKIKLARACATAKIVYGFSGMTLENVLSFYSEEGIVCRNLSLR</sequence>
<gene>
    <name evidence="8" type="ORF">A4H02_08070</name>
</gene>
<keyword evidence="5" id="KW-0067">ATP-binding</keyword>
<dbReference type="Proteomes" id="UP000094570">
    <property type="component" value="Unassembled WGS sequence"/>
</dbReference>
<dbReference type="InterPro" id="IPR011611">
    <property type="entry name" value="PfkB_dom"/>
</dbReference>
<evidence type="ECO:0000256" key="3">
    <source>
        <dbReference type="ARBA" id="ARBA00022741"/>
    </source>
</evidence>
<proteinExistence type="inferred from homology"/>
<dbReference type="SUPFAM" id="SSF53613">
    <property type="entry name" value="Ribokinase-like"/>
    <property type="match status" value="1"/>
</dbReference>
<keyword evidence="4" id="KW-0418">Kinase</keyword>
<reference evidence="9" key="1">
    <citation type="submission" date="2016-04" db="EMBL/GenBank/DDBJ databases">
        <title>The genome sequence project of a novel Fervidobacterium isolate from a hot spring in Thailand.</title>
        <authorList>
            <person name="Gonzalez J.M."/>
            <person name="Cuecas A."/>
            <person name="Kanoksilapatham W."/>
        </authorList>
    </citation>
    <scope>NUCLEOTIDE SEQUENCE [LARGE SCALE GENOMIC DNA]</scope>
    <source>
        <strain evidence="9">FC2004</strain>
    </source>
</reference>
<dbReference type="CDD" id="cd01164">
    <property type="entry name" value="FruK_PfkB_like"/>
    <property type="match status" value="1"/>
</dbReference>
<comment type="caution">
    <text evidence="8">The sequence shown here is derived from an EMBL/GenBank/DDBJ whole genome shotgun (WGS) entry which is preliminary data.</text>
</comment>
<dbReference type="OrthoDB" id="9801219at2"/>
<dbReference type="PANTHER" id="PTHR46566:SF2">
    <property type="entry name" value="ATP-DEPENDENT 6-PHOSPHOFRUCTOKINASE ISOZYME 2"/>
    <property type="match status" value="1"/>
</dbReference>
<evidence type="ECO:0000256" key="5">
    <source>
        <dbReference type="ARBA" id="ARBA00022840"/>
    </source>
</evidence>
<dbReference type="GO" id="GO:0008443">
    <property type="term" value="F:phosphofructokinase activity"/>
    <property type="evidence" value="ECO:0007669"/>
    <property type="project" value="TreeGrafter"/>
</dbReference>
<dbReference type="GO" id="GO:0005829">
    <property type="term" value="C:cytosol"/>
    <property type="evidence" value="ECO:0007669"/>
    <property type="project" value="TreeGrafter"/>
</dbReference>
<evidence type="ECO:0000256" key="2">
    <source>
        <dbReference type="ARBA" id="ARBA00022679"/>
    </source>
</evidence>
<evidence type="ECO:0000256" key="4">
    <source>
        <dbReference type="ARBA" id="ARBA00022777"/>
    </source>
</evidence>
<dbReference type="PANTHER" id="PTHR46566">
    <property type="entry name" value="1-PHOSPHOFRUCTOKINASE-RELATED"/>
    <property type="match status" value="1"/>
</dbReference>
<keyword evidence="9" id="KW-1185">Reference proteome</keyword>
<accession>A0A1E3G119</accession>
<protein>
    <recommendedName>
        <fullName evidence="7">Carbohydrate kinase PfkB domain-containing protein</fullName>
    </recommendedName>
</protein>
<evidence type="ECO:0000256" key="1">
    <source>
        <dbReference type="ARBA" id="ARBA00010688"/>
    </source>
</evidence>
<dbReference type="InterPro" id="IPR017583">
    <property type="entry name" value="Tagatose/fructose_Pkinase"/>
</dbReference>
<evidence type="ECO:0000259" key="7">
    <source>
        <dbReference type="Pfam" id="PF00294"/>
    </source>
</evidence>
<dbReference type="Pfam" id="PF00294">
    <property type="entry name" value="PfkB"/>
    <property type="match status" value="1"/>
</dbReference>
<feature type="domain" description="Carbohydrate kinase PfkB" evidence="7">
    <location>
        <begin position="7"/>
        <end position="275"/>
    </location>
</feature>
<dbReference type="NCBIfam" id="TIGR03168">
    <property type="entry name" value="1-PFK"/>
    <property type="match status" value="1"/>
</dbReference>
<dbReference type="InterPro" id="IPR029056">
    <property type="entry name" value="Ribokinase-like"/>
</dbReference>
<dbReference type="PROSITE" id="PS00583">
    <property type="entry name" value="PFKB_KINASES_1"/>
    <property type="match status" value="1"/>
</dbReference>
<dbReference type="GO" id="GO:0005524">
    <property type="term" value="F:ATP binding"/>
    <property type="evidence" value="ECO:0007669"/>
    <property type="project" value="UniProtKB-KW"/>
</dbReference>
<dbReference type="RefSeq" id="WP_069293670.1">
    <property type="nucleotide sequence ID" value="NZ_CP140110.1"/>
</dbReference>
<evidence type="ECO:0000313" key="8">
    <source>
        <dbReference type="EMBL" id="ODN29951.1"/>
    </source>
</evidence>
<keyword evidence="3" id="KW-0547">Nucleotide-binding</keyword>
<dbReference type="AlphaFoldDB" id="A0A1E3G119"/>
<keyword evidence="2 6" id="KW-0808">Transferase</keyword>